<evidence type="ECO:0000313" key="1">
    <source>
        <dbReference type="EMBL" id="CAE8660194.1"/>
    </source>
</evidence>
<protein>
    <submittedName>
        <fullName evidence="1">Uncharacterized protein</fullName>
    </submittedName>
</protein>
<dbReference type="EMBL" id="CAJNNW010017045">
    <property type="protein sequence ID" value="CAE8660194.1"/>
    <property type="molecule type" value="Genomic_DNA"/>
</dbReference>
<dbReference type="Proteomes" id="UP000626109">
    <property type="component" value="Unassembled WGS sequence"/>
</dbReference>
<accession>A0A813J211</accession>
<sequence length="100" mass="10952">VLFGFYTTPGKILQYTSLDFVKVGSTMTLSSGEDYVDCASSDADYAYFGLYTTPAMIVKVYFDDVRLLSASYNPANFGQISIAQKVTLTQARLLTAMTSD</sequence>
<proteinExistence type="predicted"/>
<gene>
    <name evidence="1" type="ORF">PGLA2088_LOCUS14074</name>
</gene>
<reference evidence="1" key="1">
    <citation type="submission" date="2021-02" db="EMBL/GenBank/DDBJ databases">
        <authorList>
            <person name="Dougan E. K."/>
            <person name="Rhodes N."/>
            <person name="Thang M."/>
            <person name="Chan C."/>
        </authorList>
    </citation>
    <scope>NUCLEOTIDE SEQUENCE</scope>
</reference>
<name>A0A813J211_POLGL</name>
<dbReference type="AlphaFoldDB" id="A0A813J211"/>
<feature type="non-terminal residue" evidence="1">
    <location>
        <position position="1"/>
    </location>
</feature>
<feature type="non-terminal residue" evidence="1">
    <location>
        <position position="100"/>
    </location>
</feature>
<organism evidence="1 2">
    <name type="scientific">Polarella glacialis</name>
    <name type="common">Dinoflagellate</name>
    <dbReference type="NCBI Taxonomy" id="89957"/>
    <lineage>
        <taxon>Eukaryota</taxon>
        <taxon>Sar</taxon>
        <taxon>Alveolata</taxon>
        <taxon>Dinophyceae</taxon>
        <taxon>Suessiales</taxon>
        <taxon>Suessiaceae</taxon>
        <taxon>Polarella</taxon>
    </lineage>
</organism>
<comment type="caution">
    <text evidence="1">The sequence shown here is derived from an EMBL/GenBank/DDBJ whole genome shotgun (WGS) entry which is preliminary data.</text>
</comment>
<evidence type="ECO:0000313" key="2">
    <source>
        <dbReference type="Proteomes" id="UP000626109"/>
    </source>
</evidence>